<keyword evidence="2" id="KW-1185">Reference proteome</keyword>
<sequence length="107" mass="11738">MQPQQSAQQLLRQITALDEAIGKSISQNIPSKILLHLFMVKGLVNGVKSDELNKMIDAPASTFDRYVELLASEGMIEFLQADLSQPAEIRISDTAKMHLAAVFLSPA</sequence>
<reference evidence="1 2" key="1">
    <citation type="submission" date="2020-04" db="EMBL/GenBank/DDBJ databases">
        <title>Genome sequence for Sphingorhabdus sp. strain M1.</title>
        <authorList>
            <person name="Park S.-J."/>
        </authorList>
    </citation>
    <scope>NUCLEOTIDE SEQUENCE [LARGE SCALE GENOMIC DNA]</scope>
    <source>
        <strain evidence="1 2">JK6</strain>
    </source>
</reference>
<dbReference type="AlphaFoldDB" id="A0A6H2DJB4"/>
<evidence type="ECO:0000313" key="1">
    <source>
        <dbReference type="EMBL" id="QJB68035.1"/>
    </source>
</evidence>
<evidence type="ECO:0000313" key="2">
    <source>
        <dbReference type="Proteomes" id="UP000501600"/>
    </source>
</evidence>
<dbReference type="RefSeq" id="WP_168817768.1">
    <property type="nucleotide sequence ID" value="NZ_CP051217.1"/>
</dbReference>
<name>A0A6H2DJB4_9SPHN</name>
<dbReference type="EMBL" id="CP051217">
    <property type="protein sequence ID" value="QJB68035.1"/>
    <property type="molecule type" value="Genomic_DNA"/>
</dbReference>
<accession>A0A6H2DJB4</accession>
<dbReference type="Proteomes" id="UP000501600">
    <property type="component" value="Chromosome"/>
</dbReference>
<protein>
    <submittedName>
        <fullName evidence="1">Uncharacterized protein</fullName>
    </submittedName>
</protein>
<gene>
    <name evidence="1" type="ORF">HF685_00860</name>
</gene>
<dbReference type="KEGG" id="phao:HF685_00860"/>
<organism evidence="1 2">
    <name type="scientific">Parasphingorhabdus halotolerans</name>
    <dbReference type="NCBI Taxonomy" id="2725558"/>
    <lineage>
        <taxon>Bacteria</taxon>
        <taxon>Pseudomonadati</taxon>
        <taxon>Pseudomonadota</taxon>
        <taxon>Alphaproteobacteria</taxon>
        <taxon>Sphingomonadales</taxon>
        <taxon>Sphingomonadaceae</taxon>
        <taxon>Parasphingorhabdus</taxon>
    </lineage>
</organism>
<proteinExistence type="predicted"/>